<dbReference type="SMART" id="SM00256">
    <property type="entry name" value="FBOX"/>
    <property type="match status" value="1"/>
</dbReference>
<organism evidence="5 6">
    <name type="scientific">Arabidopsis thaliana x Arabidopsis arenosa</name>
    <dbReference type="NCBI Taxonomy" id="1240361"/>
    <lineage>
        <taxon>Eukaryota</taxon>
        <taxon>Viridiplantae</taxon>
        <taxon>Streptophyta</taxon>
        <taxon>Embryophyta</taxon>
        <taxon>Tracheophyta</taxon>
        <taxon>Spermatophyta</taxon>
        <taxon>Magnoliopsida</taxon>
        <taxon>eudicotyledons</taxon>
        <taxon>Gunneridae</taxon>
        <taxon>Pentapetalae</taxon>
        <taxon>rosids</taxon>
        <taxon>malvids</taxon>
        <taxon>Brassicales</taxon>
        <taxon>Brassicaceae</taxon>
        <taxon>Camelineae</taxon>
        <taxon>Arabidopsis</taxon>
    </lineage>
</organism>
<keyword evidence="5" id="KW-0418">Kinase</keyword>
<gene>
    <name evidence="5" type="ORF">ISN45_Aa03g022000</name>
</gene>
<protein>
    <submittedName>
        <fullName evidence="5">Protein kinase domain</fullName>
    </submittedName>
</protein>
<dbReference type="InterPro" id="IPR045274">
    <property type="entry name" value="WAK-like"/>
</dbReference>
<evidence type="ECO:0000256" key="1">
    <source>
        <dbReference type="ARBA" id="ARBA00022741"/>
    </source>
</evidence>
<comment type="subcellular location">
    <subcellularLocation>
        <location evidence="3">Membrane</location>
        <topology evidence="3">Single-pass type I membrane protein</topology>
    </subcellularLocation>
</comment>
<accession>A0A8T2AXK2</accession>
<dbReference type="GO" id="GO:0005524">
    <property type="term" value="F:ATP binding"/>
    <property type="evidence" value="ECO:0007669"/>
    <property type="project" value="UniProtKB-UniRule"/>
</dbReference>
<sequence>MAKPIPSSSSLLIKYSKPPKDTSASVISLREAKNVCECSRISELLFQGKWYSGTLDSRRMIIVKKLLGRSPDPPRDICSGPPKDIAISSMVSGHKNFMKLVGCCLEFEYPVLFYYGAEKQYSPIDLKVVVSWRRRMKIAEEVATALAYLHNAFPRPFVYRNMGFKNILLDEDGVAKLIDLSYCVSIPKGETFVKLTWAGRDYDYMDDNYLFNKVVSEKTDAFGFGIFMQKLLTGEERFDELCGWKNWRGKNKVPKWLSKSMGEGRMDEIVDPNMLERMDEVSEEERCLMEVFLNLSERCIGLRGEVPNMDFSDLPRDLAEEVLSKVVPVTSLRRVRSTCKTWNTLSKRRSFAKKHLAQASEAAAKEKEFMMVMMMDFRVYLMRVNLHNKVELCIKRQGTLIFPDASDQIYVRQVFHCDGLLLCILKDSPRLVVFNPYCGQPRWIEYTCNDDHRLGSYPYSFALGYNSNTKSHKILKFIIILSFHDVAEFKIYDFNSDSWRDLDVTRDWAINWYRRGVSLKGNTYWFAEETYSENPSQGDQSFLISFDFTREIFGPRLPLPFEWYPADGLSLSSVRDEQLAVLFQREDTLQMEIWVTTKIEPNKLSWGSKFFLSVDMRVLTGKDFMFSFSGASFFNEGKDMMGRHNTAFIIGEDGSLKEVNLGESRNRNLQPLVCSYVPSSMQLE</sequence>
<keyword evidence="1 3" id="KW-0547">Nucleotide-binding</keyword>
<dbReference type="InterPro" id="IPR006527">
    <property type="entry name" value="F-box-assoc_dom_typ1"/>
</dbReference>
<dbReference type="CDD" id="cd22157">
    <property type="entry name" value="F-box_AtFBW1-like"/>
    <property type="match status" value="1"/>
</dbReference>
<comment type="caution">
    <text evidence="5">The sequence shown here is derived from an EMBL/GenBank/DDBJ whole genome shotgun (WGS) entry which is preliminary data.</text>
</comment>
<dbReference type="InterPro" id="IPR001810">
    <property type="entry name" value="F-box_dom"/>
</dbReference>
<dbReference type="InterPro" id="IPR000719">
    <property type="entry name" value="Prot_kinase_dom"/>
</dbReference>
<dbReference type="GO" id="GO:0007166">
    <property type="term" value="P:cell surface receptor signaling pathway"/>
    <property type="evidence" value="ECO:0007669"/>
    <property type="project" value="InterPro"/>
</dbReference>
<dbReference type="InterPro" id="IPR017451">
    <property type="entry name" value="F-box-assoc_interact_dom"/>
</dbReference>
<name>A0A8T2AXK2_9BRAS</name>
<feature type="domain" description="Protein kinase" evidence="4">
    <location>
        <begin position="39"/>
        <end position="293"/>
    </location>
</feature>
<dbReference type="AlphaFoldDB" id="A0A8T2AXK2"/>
<evidence type="ECO:0000313" key="6">
    <source>
        <dbReference type="Proteomes" id="UP000694240"/>
    </source>
</evidence>
<dbReference type="NCBIfam" id="TIGR01640">
    <property type="entry name" value="F_box_assoc_1"/>
    <property type="match status" value="1"/>
</dbReference>
<comment type="similarity">
    <text evidence="3">Belongs to the protein kinase superfamily. Ser/Thr protein kinase family.</text>
</comment>
<dbReference type="EMBL" id="JAEFBK010000008">
    <property type="protein sequence ID" value="KAG7577972.1"/>
    <property type="molecule type" value="Genomic_DNA"/>
</dbReference>
<dbReference type="PROSITE" id="PS50011">
    <property type="entry name" value="PROTEIN_KINASE_DOM"/>
    <property type="match status" value="1"/>
</dbReference>
<proteinExistence type="inferred from homology"/>
<keyword evidence="6" id="KW-1185">Reference proteome</keyword>
<evidence type="ECO:0000313" key="5">
    <source>
        <dbReference type="EMBL" id="KAG7577972.1"/>
    </source>
</evidence>
<dbReference type="PANTHER" id="PTHR27005">
    <property type="entry name" value="WALL-ASSOCIATED RECEPTOR KINASE-LIKE 21"/>
    <property type="match status" value="1"/>
</dbReference>
<dbReference type="GO" id="GO:0004674">
    <property type="term" value="F:protein serine/threonine kinase activity"/>
    <property type="evidence" value="ECO:0007669"/>
    <property type="project" value="TreeGrafter"/>
</dbReference>
<evidence type="ECO:0000259" key="4">
    <source>
        <dbReference type="PROSITE" id="PS50011"/>
    </source>
</evidence>
<dbReference type="PANTHER" id="PTHR27005:SF188">
    <property type="entry name" value="INACTIVE SERINE_THREONINE-PROTEIN KINASE ZRK12-RELATED"/>
    <property type="match status" value="1"/>
</dbReference>
<dbReference type="Pfam" id="PF00069">
    <property type="entry name" value="Pkinase"/>
    <property type="match status" value="1"/>
</dbReference>
<evidence type="ECO:0000256" key="3">
    <source>
        <dbReference type="RuleBase" id="RU369027"/>
    </source>
</evidence>
<dbReference type="Pfam" id="PF07734">
    <property type="entry name" value="FBA_1"/>
    <property type="match status" value="1"/>
</dbReference>
<reference evidence="5 6" key="1">
    <citation type="submission" date="2020-12" db="EMBL/GenBank/DDBJ databases">
        <title>Concerted genomic and epigenomic changes stabilize Arabidopsis allopolyploids.</title>
        <authorList>
            <person name="Chen Z."/>
        </authorList>
    </citation>
    <scope>NUCLEOTIDE SEQUENCE [LARGE SCALE GENOMIC DNA]</scope>
    <source>
        <strain evidence="5">Allo738</strain>
        <tissue evidence="5">Leaf</tissue>
    </source>
</reference>
<dbReference type="GO" id="GO:0005886">
    <property type="term" value="C:plasma membrane"/>
    <property type="evidence" value="ECO:0007669"/>
    <property type="project" value="TreeGrafter"/>
</dbReference>
<dbReference type="Proteomes" id="UP000694240">
    <property type="component" value="Chromosome 8"/>
</dbReference>
<keyword evidence="5" id="KW-0808">Transferase</keyword>
<dbReference type="Pfam" id="PF00646">
    <property type="entry name" value="F-box"/>
    <property type="match status" value="1"/>
</dbReference>
<evidence type="ECO:0000256" key="2">
    <source>
        <dbReference type="ARBA" id="ARBA00022840"/>
    </source>
</evidence>
<keyword evidence="2 3" id="KW-0067">ATP-binding</keyword>